<comment type="caution">
    <text evidence="1">The sequence shown here is derived from an EMBL/GenBank/DDBJ whole genome shotgun (WGS) entry which is preliminary data.</text>
</comment>
<evidence type="ECO:0000313" key="2">
    <source>
        <dbReference type="Proteomes" id="UP001148482"/>
    </source>
</evidence>
<dbReference type="SUPFAM" id="SSF55961">
    <property type="entry name" value="Bet v1-like"/>
    <property type="match status" value="1"/>
</dbReference>
<dbReference type="RefSeq" id="WP_266067727.1">
    <property type="nucleotide sequence ID" value="NZ_JAPJDA010000001.1"/>
</dbReference>
<dbReference type="AlphaFoldDB" id="A0A9X3CTN8"/>
<evidence type="ECO:0000313" key="1">
    <source>
        <dbReference type="EMBL" id="MCX2836547.1"/>
    </source>
</evidence>
<keyword evidence="2" id="KW-1185">Reference proteome</keyword>
<proteinExistence type="predicted"/>
<dbReference type="EMBL" id="JAPJDA010000001">
    <property type="protein sequence ID" value="MCX2836547.1"/>
    <property type="molecule type" value="Genomic_DNA"/>
</dbReference>
<dbReference type="CDD" id="cd07818">
    <property type="entry name" value="SRPBCC_1"/>
    <property type="match status" value="1"/>
</dbReference>
<dbReference type="Proteomes" id="UP001148482">
    <property type="component" value="Unassembled WGS sequence"/>
</dbReference>
<protein>
    <submittedName>
        <fullName evidence="1">SRPBCC family protein</fullName>
    </submittedName>
</protein>
<dbReference type="Gene3D" id="3.30.530.20">
    <property type="match status" value="1"/>
</dbReference>
<name>A0A9X3CTN8_9FLAO</name>
<gene>
    <name evidence="1" type="ORF">OQ279_00160</name>
</gene>
<dbReference type="InterPro" id="IPR023393">
    <property type="entry name" value="START-like_dom_sf"/>
</dbReference>
<reference evidence="1" key="1">
    <citation type="submission" date="2022-11" db="EMBL/GenBank/DDBJ databases">
        <title>Salinimicrobium profundisediminis sp. nov., isolated from deep-sea sediment of the Mariana Trench.</title>
        <authorList>
            <person name="Fu H."/>
        </authorList>
    </citation>
    <scope>NUCLEOTIDE SEQUENCE</scope>
    <source>
        <strain evidence="1">MT39</strain>
    </source>
</reference>
<accession>A0A9X3CTN8</accession>
<sequence length="178" mass="20700">MTLFFYVIIGIITFVAFLHAWAKKEYNVSRTVVINRPKAEVYAFVRQLKKQPLWIPWYLDDPKVVIKFKGEDGKVGATSYWKGRNNIEGIQKIVKIKEGKVLETQLLFIKPYKSLSLLYVAVKEMDSNRTKMVWGVKGVHKFPASVIMLFYGMERALGKHFEAGLYNLKTHLERNKLN</sequence>
<organism evidence="1 2">
    <name type="scientific">Salinimicrobium profundisediminis</name>
    <dbReference type="NCBI Taxonomy" id="2994553"/>
    <lineage>
        <taxon>Bacteria</taxon>
        <taxon>Pseudomonadati</taxon>
        <taxon>Bacteroidota</taxon>
        <taxon>Flavobacteriia</taxon>
        <taxon>Flavobacteriales</taxon>
        <taxon>Flavobacteriaceae</taxon>
        <taxon>Salinimicrobium</taxon>
    </lineage>
</organism>